<dbReference type="GO" id="GO:0006665">
    <property type="term" value="P:sphingolipid metabolic process"/>
    <property type="evidence" value="ECO:0007669"/>
    <property type="project" value="UniProtKB-KW"/>
</dbReference>
<evidence type="ECO:0000256" key="13">
    <source>
        <dbReference type="ARBA" id="ARBA00045772"/>
    </source>
</evidence>
<comment type="pathway">
    <text evidence="2">Lipid metabolism.</text>
</comment>
<reference evidence="16" key="1">
    <citation type="journal article" date="2019" name="bioRxiv">
        <title>The Genome of the Zebra Mussel, Dreissena polymorpha: A Resource for Invasive Species Research.</title>
        <authorList>
            <person name="McCartney M.A."/>
            <person name="Auch B."/>
            <person name="Kono T."/>
            <person name="Mallez S."/>
            <person name="Zhang Y."/>
            <person name="Obille A."/>
            <person name="Becker A."/>
            <person name="Abrahante J.E."/>
            <person name="Garbe J."/>
            <person name="Badalamenti J.P."/>
            <person name="Herman A."/>
            <person name="Mangelson H."/>
            <person name="Liachko I."/>
            <person name="Sullivan S."/>
            <person name="Sone E.D."/>
            <person name="Koren S."/>
            <person name="Silverstein K.A.T."/>
            <person name="Beckman K.B."/>
            <person name="Gohl D.M."/>
        </authorList>
    </citation>
    <scope>NUCLEOTIDE SEQUENCE</scope>
    <source>
        <strain evidence="16">Duluth1</strain>
        <tissue evidence="16">Whole animal</tissue>
    </source>
</reference>
<protein>
    <recommendedName>
        <fullName evidence="10">Serine palmitoyltransferase small subunit B</fullName>
    </recommendedName>
    <alternativeName>
        <fullName evidence="12">Protein ADMP</fullName>
    </alternativeName>
    <alternativeName>
        <fullName evidence="11">Small subunit of serine palmitoyltransferase B</fullName>
    </alternativeName>
</protein>
<evidence type="ECO:0000256" key="10">
    <source>
        <dbReference type="ARBA" id="ARBA00041140"/>
    </source>
</evidence>
<gene>
    <name evidence="16" type="ORF">DPMN_194307</name>
</gene>
<comment type="similarity">
    <text evidence="9">Belongs to the SPTSS family. SPTSSB subfamily.</text>
</comment>
<dbReference type="PANTHER" id="PTHR28612:SF1">
    <property type="entry name" value="SERINE PALMITOYLTRANSFERASE SMALL SUBUNIT B"/>
    <property type="match status" value="1"/>
</dbReference>
<accession>A0A9D4BEL6</accession>
<comment type="caution">
    <text evidence="16">The sequence shown here is derived from an EMBL/GenBank/DDBJ whole genome shotgun (WGS) entry which is preliminary data.</text>
</comment>
<dbReference type="GO" id="GO:0005789">
    <property type="term" value="C:endoplasmic reticulum membrane"/>
    <property type="evidence" value="ECO:0007669"/>
    <property type="project" value="UniProtKB-SubCell"/>
</dbReference>
<evidence type="ECO:0000256" key="15">
    <source>
        <dbReference type="SAM" id="Phobius"/>
    </source>
</evidence>
<evidence type="ECO:0000256" key="14">
    <source>
        <dbReference type="ARBA" id="ARBA00046416"/>
    </source>
</evidence>
<evidence type="ECO:0000256" key="4">
    <source>
        <dbReference type="ARBA" id="ARBA00022824"/>
    </source>
</evidence>
<keyword evidence="6 15" id="KW-1133">Transmembrane helix</keyword>
<sequence length="73" mass="8523">MSVQSLFAFFKFWYLQWELSTSLYMLEPAEKAIIHTITIAIIGVVILAALTYLPGHLIMMLHFLHVNLWQQET</sequence>
<evidence type="ECO:0000256" key="7">
    <source>
        <dbReference type="ARBA" id="ARBA00023098"/>
    </source>
</evidence>
<keyword evidence="3 15" id="KW-0812">Transmembrane</keyword>
<evidence type="ECO:0000313" key="17">
    <source>
        <dbReference type="Proteomes" id="UP000828390"/>
    </source>
</evidence>
<evidence type="ECO:0000256" key="8">
    <source>
        <dbReference type="ARBA" id="ARBA00023136"/>
    </source>
</evidence>
<feature type="transmembrane region" description="Helical" evidence="15">
    <location>
        <begin position="32"/>
        <end position="53"/>
    </location>
</feature>
<evidence type="ECO:0000313" key="16">
    <source>
        <dbReference type="EMBL" id="KAH3692466.1"/>
    </source>
</evidence>
<name>A0A9D4BEL6_DREPO</name>
<comment type="subunit">
    <text evidence="14">Component of the serine palmitoyltransferase (SPT) complex, which is composed of SPTLC1, SPTLC2 or SPTLC3 and SPTSSA or SPTSSB. The heterodimer consisting of SPTLC1 and SPTLC2/SPTLC3 forms the catalytic core of the enzyme, while SPTSSA or SPTSSB subunits determine substrate specificity. SPT also interacts with ORMDL proteins, especially ORMDL3, which negatively regulate SPT activity in the presence of ceramides.</text>
</comment>
<dbReference type="AlphaFoldDB" id="A0A9D4BEL6"/>
<evidence type="ECO:0000256" key="3">
    <source>
        <dbReference type="ARBA" id="ARBA00022692"/>
    </source>
</evidence>
<keyword evidence="8 15" id="KW-0472">Membrane</keyword>
<keyword evidence="5" id="KW-0746">Sphingolipid metabolism</keyword>
<comment type="function">
    <text evidence="13">Component of the serine palmitoyltransferase multisubunit enzyme (SPT) that catalyzes the initial and rate-limiting step in sphingolipid biosynthesis by condensing L-serine and activated acyl-CoA (most commonly palmitoyl-CoA) to form long-chain bases. The SPT complex is composed of SPTLC1, SPTLC2 or SPTLC3 and SPTSSA or SPTSSB. Within this complex, the heterodimer consisting of SPTLC1 and SPTLC2/SPTLC3 forms the catalytic core. Within the SPT complex, SPTSSB stimulates the catalytic activity and plays a role in substrate specificity. SPT complexes with this subunit showing a preference for longer acyl-CoAs. The SPTLC1-SPTLC2-SPTSSB complex shows a strong preference for C18-CoA substrate, while the SPTLC1-SPTLC3-SPTSSB isozyme displays an ability to use a broader range of acyl-CoAs, without apparent preference.</text>
</comment>
<proteinExistence type="inferred from homology"/>
<keyword evidence="7" id="KW-0443">Lipid metabolism</keyword>
<dbReference type="InterPro" id="IPR024512">
    <property type="entry name" value="Ser_palmitoyltrfase_ssu-like"/>
</dbReference>
<comment type="subcellular location">
    <subcellularLocation>
        <location evidence="1">Endoplasmic reticulum membrane</location>
        <topology evidence="1">Multi-pass membrane protein</topology>
    </subcellularLocation>
</comment>
<evidence type="ECO:0000256" key="1">
    <source>
        <dbReference type="ARBA" id="ARBA00004477"/>
    </source>
</evidence>
<organism evidence="16 17">
    <name type="scientific">Dreissena polymorpha</name>
    <name type="common">Zebra mussel</name>
    <name type="synonym">Mytilus polymorpha</name>
    <dbReference type="NCBI Taxonomy" id="45954"/>
    <lineage>
        <taxon>Eukaryota</taxon>
        <taxon>Metazoa</taxon>
        <taxon>Spiralia</taxon>
        <taxon>Lophotrochozoa</taxon>
        <taxon>Mollusca</taxon>
        <taxon>Bivalvia</taxon>
        <taxon>Autobranchia</taxon>
        <taxon>Heteroconchia</taxon>
        <taxon>Euheterodonta</taxon>
        <taxon>Imparidentia</taxon>
        <taxon>Neoheterodontei</taxon>
        <taxon>Myida</taxon>
        <taxon>Dreissenoidea</taxon>
        <taxon>Dreissenidae</taxon>
        <taxon>Dreissena</taxon>
    </lineage>
</organism>
<evidence type="ECO:0000256" key="2">
    <source>
        <dbReference type="ARBA" id="ARBA00005189"/>
    </source>
</evidence>
<evidence type="ECO:0000256" key="6">
    <source>
        <dbReference type="ARBA" id="ARBA00022989"/>
    </source>
</evidence>
<evidence type="ECO:0000256" key="9">
    <source>
        <dbReference type="ARBA" id="ARBA00038059"/>
    </source>
</evidence>
<evidence type="ECO:0000256" key="12">
    <source>
        <dbReference type="ARBA" id="ARBA00042334"/>
    </source>
</evidence>
<dbReference type="Pfam" id="PF11779">
    <property type="entry name" value="SPT_ssu-like"/>
    <property type="match status" value="1"/>
</dbReference>
<keyword evidence="17" id="KW-1185">Reference proteome</keyword>
<reference evidence="16" key="2">
    <citation type="submission" date="2020-11" db="EMBL/GenBank/DDBJ databases">
        <authorList>
            <person name="McCartney M.A."/>
            <person name="Auch B."/>
            <person name="Kono T."/>
            <person name="Mallez S."/>
            <person name="Becker A."/>
            <person name="Gohl D.M."/>
            <person name="Silverstein K.A.T."/>
            <person name="Koren S."/>
            <person name="Bechman K.B."/>
            <person name="Herman A."/>
            <person name="Abrahante J.E."/>
            <person name="Garbe J."/>
        </authorList>
    </citation>
    <scope>NUCLEOTIDE SEQUENCE</scope>
    <source>
        <strain evidence="16">Duluth1</strain>
        <tissue evidence="16">Whole animal</tissue>
    </source>
</reference>
<dbReference type="PANTHER" id="PTHR28612">
    <property type="entry name" value="SERINE PALMITOYLTRANSFERASE SMALL SUBUNIT B"/>
    <property type="match status" value="1"/>
</dbReference>
<dbReference type="EMBL" id="JAIWYP010000022">
    <property type="protein sequence ID" value="KAH3692466.1"/>
    <property type="molecule type" value="Genomic_DNA"/>
</dbReference>
<evidence type="ECO:0000256" key="5">
    <source>
        <dbReference type="ARBA" id="ARBA00022919"/>
    </source>
</evidence>
<evidence type="ECO:0000256" key="11">
    <source>
        <dbReference type="ARBA" id="ARBA00041982"/>
    </source>
</evidence>
<keyword evidence="4" id="KW-0256">Endoplasmic reticulum</keyword>
<dbReference type="Proteomes" id="UP000828390">
    <property type="component" value="Unassembled WGS sequence"/>
</dbReference>